<keyword evidence="10 13" id="KW-0472">Membrane</keyword>
<evidence type="ECO:0000256" key="3">
    <source>
        <dbReference type="ARBA" id="ARBA00010323"/>
    </source>
</evidence>
<evidence type="ECO:0000256" key="13">
    <source>
        <dbReference type="PIRNR" id="PIRNR016636"/>
    </source>
</evidence>
<evidence type="ECO:0000256" key="2">
    <source>
        <dbReference type="ARBA" id="ARBA00005182"/>
    </source>
</evidence>
<dbReference type="InterPro" id="IPR004299">
    <property type="entry name" value="MBOAT_fam"/>
</dbReference>
<dbReference type="InterPro" id="IPR028362">
    <property type="entry name" value="AlgI"/>
</dbReference>
<evidence type="ECO:0000256" key="4">
    <source>
        <dbReference type="ARBA" id="ARBA00016084"/>
    </source>
</evidence>
<evidence type="ECO:0000256" key="10">
    <source>
        <dbReference type="ARBA" id="ARBA00023136"/>
    </source>
</evidence>
<dbReference type="InterPro" id="IPR051085">
    <property type="entry name" value="MB_O-acyltransferase"/>
</dbReference>
<feature type="transmembrane region" description="Helical" evidence="14">
    <location>
        <begin position="459"/>
        <end position="481"/>
    </location>
</feature>
<dbReference type="GO" id="GO:0042121">
    <property type="term" value="P:alginic acid biosynthetic process"/>
    <property type="evidence" value="ECO:0007669"/>
    <property type="project" value="UniProtKB-KW"/>
</dbReference>
<dbReference type="GO" id="GO:0005886">
    <property type="term" value="C:plasma membrane"/>
    <property type="evidence" value="ECO:0007669"/>
    <property type="project" value="UniProtKB-SubCell"/>
</dbReference>
<feature type="transmembrane region" description="Helical" evidence="14">
    <location>
        <begin position="124"/>
        <end position="142"/>
    </location>
</feature>
<feature type="transmembrane region" description="Helical" evidence="14">
    <location>
        <begin position="367"/>
        <end position="391"/>
    </location>
</feature>
<proteinExistence type="inferred from homology"/>
<dbReference type="EMBL" id="CP010026">
    <property type="protein sequence ID" value="AJZ57885.1"/>
    <property type="molecule type" value="Genomic_DNA"/>
</dbReference>
<dbReference type="KEGG" id="bfn:OI25_832"/>
<feature type="transmembrane region" description="Helical" evidence="14">
    <location>
        <begin position="55"/>
        <end position="73"/>
    </location>
</feature>
<organism evidence="15 16">
    <name type="scientific">Paraburkholderia fungorum</name>
    <dbReference type="NCBI Taxonomy" id="134537"/>
    <lineage>
        <taxon>Bacteria</taxon>
        <taxon>Pseudomonadati</taxon>
        <taxon>Pseudomonadota</taxon>
        <taxon>Betaproteobacteria</taxon>
        <taxon>Burkholderiales</taxon>
        <taxon>Burkholderiaceae</taxon>
        <taxon>Paraburkholderia</taxon>
    </lineage>
</organism>
<feature type="transmembrane region" description="Helical" evidence="14">
    <location>
        <begin position="12"/>
        <end position="35"/>
    </location>
</feature>
<gene>
    <name evidence="15" type="ORF">OI25_832</name>
</gene>
<feature type="transmembrane region" description="Helical" evidence="14">
    <location>
        <begin position="154"/>
        <end position="174"/>
    </location>
</feature>
<dbReference type="PIRSF" id="PIRSF016636">
    <property type="entry name" value="AlgI_DltB"/>
    <property type="match status" value="1"/>
</dbReference>
<evidence type="ECO:0000256" key="6">
    <source>
        <dbReference type="ARBA" id="ARBA00022679"/>
    </source>
</evidence>
<evidence type="ECO:0000256" key="1">
    <source>
        <dbReference type="ARBA" id="ARBA00004651"/>
    </source>
</evidence>
<comment type="subcellular location">
    <subcellularLocation>
        <location evidence="1">Cell membrane</location>
        <topology evidence="1">Multi-pass membrane protein</topology>
    </subcellularLocation>
</comment>
<evidence type="ECO:0000256" key="12">
    <source>
        <dbReference type="ARBA" id="ARBA00031030"/>
    </source>
</evidence>
<feature type="transmembrane region" description="Helical" evidence="14">
    <location>
        <begin position="85"/>
        <end position="104"/>
    </location>
</feature>
<keyword evidence="7 14" id="KW-0812">Transmembrane</keyword>
<dbReference type="Pfam" id="PF03062">
    <property type="entry name" value="MBOAT"/>
    <property type="match status" value="1"/>
</dbReference>
<dbReference type="PANTHER" id="PTHR13285:SF23">
    <property type="entry name" value="TEICHOIC ACID D-ALANYLTRANSFERASE"/>
    <property type="match status" value="1"/>
</dbReference>
<dbReference type="AlphaFoldDB" id="A0AAU8SVY3"/>
<evidence type="ECO:0000256" key="9">
    <source>
        <dbReference type="ARBA" id="ARBA00022989"/>
    </source>
</evidence>
<dbReference type="Proteomes" id="UP000032614">
    <property type="component" value="Chromosome 1"/>
</dbReference>
<evidence type="ECO:0000256" key="8">
    <source>
        <dbReference type="ARBA" id="ARBA00022841"/>
    </source>
</evidence>
<comment type="similarity">
    <text evidence="3 13">Belongs to the membrane-bound acyltransferase family.</text>
</comment>
<name>A0AAU8SVY3_9BURK</name>
<evidence type="ECO:0000256" key="14">
    <source>
        <dbReference type="SAM" id="Phobius"/>
    </source>
</evidence>
<feature type="transmembrane region" description="Helical" evidence="14">
    <location>
        <begin position="317"/>
        <end position="347"/>
    </location>
</feature>
<feature type="transmembrane region" description="Helical" evidence="14">
    <location>
        <begin position="406"/>
        <end position="433"/>
    </location>
</feature>
<protein>
    <recommendedName>
        <fullName evidence="4">Probable alginate O-acetylase AlgI</fullName>
    </recommendedName>
    <alternativeName>
        <fullName evidence="12">Alginate biosynthesis protein AlgI</fullName>
    </alternativeName>
</protein>
<evidence type="ECO:0000256" key="5">
    <source>
        <dbReference type="ARBA" id="ARBA00022475"/>
    </source>
</evidence>
<evidence type="ECO:0000313" key="16">
    <source>
        <dbReference type="Proteomes" id="UP000032614"/>
    </source>
</evidence>
<dbReference type="InterPro" id="IPR024194">
    <property type="entry name" value="Ac/AlaTfrase_AlgI/DltB"/>
</dbReference>
<dbReference type="PIRSF" id="PIRSF500217">
    <property type="entry name" value="AlgI"/>
    <property type="match status" value="1"/>
</dbReference>
<dbReference type="GO" id="GO:0016746">
    <property type="term" value="F:acyltransferase activity"/>
    <property type="evidence" value="ECO:0007669"/>
    <property type="project" value="UniProtKB-KW"/>
</dbReference>
<evidence type="ECO:0000256" key="11">
    <source>
        <dbReference type="ARBA" id="ARBA00023315"/>
    </source>
</evidence>
<keyword evidence="9 14" id="KW-1133">Transmembrane helix</keyword>
<keyword evidence="5 13" id="KW-1003">Cell membrane</keyword>
<keyword evidence="6 13" id="KW-0808">Transferase</keyword>
<feature type="transmembrane region" description="Helical" evidence="14">
    <location>
        <begin position="245"/>
        <end position="267"/>
    </location>
</feature>
<evidence type="ECO:0000313" key="15">
    <source>
        <dbReference type="EMBL" id="AJZ57885.1"/>
    </source>
</evidence>
<sequence length="489" mass="55130">MVIFGRTTRCAPMLFSSITFIFYFLPLFLAVYYFLGIRNGVLLAGSALFYTWGEGKYICLLLGLVALNQGTGVLIQRRDGSLRKLILACGITANLATLGFFKYSQFIVDVFAAIIDTKTIKLNIHLPLGISFFTFQLISYLIEIYRRTIPAERNFVRLATYVMMFPHLVAGPIVRYTDISGELRDRAVNPARAELAIQYFIIGLSQKVLIANTMAPVADHVFGLPPQSVTTVDAWLGSFAYTLQIYFDFCGYSNMAIGLALLLGFHFPKNFDYPYASRSITEFWRRWHMSLSFWFRDYLFIPLGGSRCGKVRTVRNLLFVFLVTGLWHGAAWTFVFWGLFHGIFVALERIGLGALLNRAPQGVSRVYTLLVVMAAWVFFRAGTFTQAWVIIRAMVGFGASDVWDPIALWVTPETICAFITGSILSFPVVPWALKRYNRPLISFRSAHPTLQTSPQESRLLPTTVLLCGFLASIALLASGSLNPFLYFRF</sequence>
<reference evidence="15 16" key="1">
    <citation type="journal article" date="2015" name="Genome Announc.">
        <title>Complete genome sequences for 59 burkholderia isolates, both pathogenic and near neighbor.</title>
        <authorList>
            <person name="Johnson S.L."/>
            <person name="Bishop-Lilly K.A."/>
            <person name="Ladner J.T."/>
            <person name="Daligault H.E."/>
            <person name="Davenport K.W."/>
            <person name="Jaissle J."/>
            <person name="Frey K.G."/>
            <person name="Koroleva G.I."/>
            <person name="Bruce D.C."/>
            <person name="Coyne S.R."/>
            <person name="Broomall S.M."/>
            <person name="Li P.E."/>
            <person name="Teshima H."/>
            <person name="Gibbons H.S."/>
            <person name="Palacios G.F."/>
            <person name="Rosenzweig C.N."/>
            <person name="Redden C.L."/>
            <person name="Xu Y."/>
            <person name="Minogue T.D."/>
            <person name="Chain P.S."/>
        </authorList>
    </citation>
    <scope>NUCLEOTIDE SEQUENCE [LARGE SCALE GENOMIC DNA]</scope>
    <source>
        <strain evidence="15 16">ATCC BAA-463</strain>
    </source>
</reference>
<evidence type="ECO:0000256" key="7">
    <source>
        <dbReference type="ARBA" id="ARBA00022692"/>
    </source>
</evidence>
<keyword evidence="8" id="KW-0016">Alginate biosynthesis</keyword>
<accession>A0AAU8SVY3</accession>
<keyword evidence="11 13" id="KW-0012">Acyltransferase</keyword>
<comment type="pathway">
    <text evidence="2">Glycan biosynthesis; alginate biosynthesis.</text>
</comment>
<dbReference type="PANTHER" id="PTHR13285">
    <property type="entry name" value="ACYLTRANSFERASE"/>
    <property type="match status" value="1"/>
</dbReference>